<dbReference type="EMBL" id="MDZA01000312">
    <property type="protein sequence ID" value="OGX89009.1"/>
    <property type="molecule type" value="Genomic_DNA"/>
</dbReference>
<feature type="transmembrane region" description="Helical" evidence="1">
    <location>
        <begin position="12"/>
        <end position="33"/>
    </location>
</feature>
<keyword evidence="1" id="KW-0472">Membrane</keyword>
<evidence type="ECO:0000256" key="1">
    <source>
        <dbReference type="SAM" id="Phobius"/>
    </source>
</evidence>
<keyword evidence="3" id="KW-1185">Reference proteome</keyword>
<dbReference type="InterPro" id="IPR011727">
    <property type="entry name" value="CHP02117"/>
</dbReference>
<accession>A0A1G1TDR2</accession>
<reference evidence="2 3" key="1">
    <citation type="submission" date="2016-08" db="EMBL/GenBank/DDBJ databases">
        <title>Hymenobacter coccineus sp. nov., Hymenobacter lapidarius sp. nov. and Hymenobacter glacialis sp. nov., isolated from Antarctic soil.</title>
        <authorList>
            <person name="Sedlacek I."/>
            <person name="Kralova S."/>
            <person name="Kyrova K."/>
            <person name="Maslanova I."/>
            <person name="Stankova E."/>
            <person name="Vrbovska V."/>
            <person name="Nemec M."/>
            <person name="Bartak M."/>
            <person name="Svec P."/>
            <person name="Busse H.-J."/>
            <person name="Pantucek R."/>
        </authorList>
    </citation>
    <scope>NUCLEOTIDE SEQUENCE [LARGE SCALE GENOMIC DNA]</scope>
    <source>
        <strain evidence="2 3">CCM 8649</strain>
    </source>
</reference>
<organism evidence="2 3">
    <name type="scientific">Hymenobacter coccineus</name>
    <dbReference type="NCBI Taxonomy" id="1908235"/>
    <lineage>
        <taxon>Bacteria</taxon>
        <taxon>Pseudomonadati</taxon>
        <taxon>Bacteroidota</taxon>
        <taxon>Cytophagia</taxon>
        <taxon>Cytophagales</taxon>
        <taxon>Hymenobacteraceae</taxon>
        <taxon>Hymenobacter</taxon>
    </lineage>
</organism>
<dbReference type="NCBIfam" id="TIGR02117">
    <property type="entry name" value="chp_urease_rgn"/>
    <property type="match status" value="1"/>
</dbReference>
<dbReference type="Pfam" id="PF09601">
    <property type="entry name" value="DUF2459"/>
    <property type="match status" value="1"/>
</dbReference>
<keyword evidence="1" id="KW-0812">Transmembrane</keyword>
<dbReference type="Proteomes" id="UP000177506">
    <property type="component" value="Unassembled WGS sequence"/>
</dbReference>
<dbReference type="RefSeq" id="WP_070745173.1">
    <property type="nucleotide sequence ID" value="NZ_MDZA01000312.1"/>
</dbReference>
<keyword evidence="1" id="KW-1133">Transmembrane helix</keyword>
<dbReference type="OrthoDB" id="211174at2"/>
<evidence type="ECO:0000313" key="2">
    <source>
        <dbReference type="EMBL" id="OGX89009.1"/>
    </source>
</evidence>
<dbReference type="AlphaFoldDB" id="A0A1G1TDR2"/>
<sequence>MAAFLRTTLKIAGYAVGAVVGTVALYMGTSLVLERIPVAKADPGAPADVEVFIFTNGVHSDLVLPVRTDQFDWSRQLPYAHTQANDPSFGYVGIGWGDKGFYMDTPTWAELKASTAIKAGFWLSTTAMHATFYRAADLVSSPACVPLHLSRAEYARLIAYIQASFQHDAAGNVRWIPGHSYGPDDAFYEAHGTYSILRTCNTWTNNALKVAGQKASLWTPFETGIFYQYGRSGKPPEGSAE</sequence>
<comment type="caution">
    <text evidence="2">The sequence shown here is derived from an EMBL/GenBank/DDBJ whole genome shotgun (WGS) entry which is preliminary data.</text>
</comment>
<evidence type="ECO:0000313" key="3">
    <source>
        <dbReference type="Proteomes" id="UP000177506"/>
    </source>
</evidence>
<evidence type="ECO:0008006" key="4">
    <source>
        <dbReference type="Google" id="ProtNLM"/>
    </source>
</evidence>
<proteinExistence type="predicted"/>
<name>A0A1G1TDR2_9BACT</name>
<gene>
    <name evidence="2" type="ORF">BEN49_01375</name>
</gene>
<protein>
    <recommendedName>
        <fullName evidence="4">Urease-associated protein</fullName>
    </recommendedName>
</protein>